<dbReference type="PROSITE" id="PS51257">
    <property type="entry name" value="PROKAR_LIPOPROTEIN"/>
    <property type="match status" value="1"/>
</dbReference>
<dbReference type="AlphaFoldDB" id="A0A1M6KW17"/>
<protein>
    <submittedName>
        <fullName evidence="2">Uncharacterized protein</fullName>
    </submittedName>
</protein>
<gene>
    <name evidence="2" type="ORF">SAMN04488513_106213</name>
</gene>
<keyword evidence="1" id="KW-0732">Signal</keyword>
<sequence>MKKKYHKLFYSLVFVAVMFACTKDVGLLTEVEFVLSGENTEAGHVGESLPTTLAVVPEEVMDDYTYTFSYSVESGAGHFEDGQGEVLESGKPYALDGLVKGLVYIGSEEGDHRVRFVAEDPYGFTEELELGYELTEVPATWTATVSGTEVLVGTGTGVTVTLAAGTADTTYERSYRIAEGSGGLTEVDGGGVELDGYVDIVPGSYQYVFTGDT</sequence>
<keyword evidence="3" id="KW-1185">Reference proteome</keyword>
<dbReference type="InterPro" id="IPR000618">
    <property type="entry name" value="Insect_cuticle"/>
</dbReference>
<proteinExistence type="predicted"/>
<evidence type="ECO:0000256" key="1">
    <source>
        <dbReference type="SAM" id="SignalP"/>
    </source>
</evidence>
<organism evidence="2 3">
    <name type="scientific">Pseudozobellia thermophila</name>
    <dbReference type="NCBI Taxonomy" id="192903"/>
    <lineage>
        <taxon>Bacteria</taxon>
        <taxon>Pseudomonadati</taxon>
        <taxon>Bacteroidota</taxon>
        <taxon>Flavobacteriia</taxon>
        <taxon>Flavobacteriales</taxon>
        <taxon>Flavobacteriaceae</taxon>
        <taxon>Pseudozobellia</taxon>
    </lineage>
</organism>
<feature type="signal peptide" evidence="1">
    <location>
        <begin position="1"/>
        <end position="22"/>
    </location>
</feature>
<feature type="non-terminal residue" evidence="2">
    <location>
        <position position="213"/>
    </location>
</feature>
<dbReference type="STRING" id="192903.SAMN04488513_106213"/>
<evidence type="ECO:0000313" key="2">
    <source>
        <dbReference type="EMBL" id="SHJ63072.1"/>
    </source>
</evidence>
<dbReference type="Gene3D" id="2.60.40.2410">
    <property type="entry name" value="Uncharacterised protein PF12988, DUF3872"/>
    <property type="match status" value="2"/>
</dbReference>
<name>A0A1M6KW17_9FLAO</name>
<dbReference type="PROSITE" id="PS51155">
    <property type="entry name" value="CHIT_BIND_RR_2"/>
    <property type="match status" value="1"/>
</dbReference>
<feature type="chain" id="PRO_5012319370" evidence="1">
    <location>
        <begin position="23"/>
        <end position="213"/>
    </location>
</feature>
<dbReference type="EMBL" id="FQYU01000006">
    <property type="protein sequence ID" value="SHJ63072.1"/>
    <property type="molecule type" value="Genomic_DNA"/>
</dbReference>
<dbReference type="InterPro" id="IPR038707">
    <property type="entry name" value="TraQ_sf"/>
</dbReference>
<dbReference type="Proteomes" id="UP000184543">
    <property type="component" value="Unassembled WGS sequence"/>
</dbReference>
<accession>A0A1M6KW17</accession>
<reference evidence="3" key="1">
    <citation type="submission" date="2016-11" db="EMBL/GenBank/DDBJ databases">
        <authorList>
            <person name="Varghese N."/>
            <person name="Submissions S."/>
        </authorList>
    </citation>
    <scope>NUCLEOTIDE SEQUENCE [LARGE SCALE GENOMIC DNA]</scope>
    <source>
        <strain evidence="3">DSM 19858</strain>
    </source>
</reference>
<evidence type="ECO:0000313" key="3">
    <source>
        <dbReference type="Proteomes" id="UP000184543"/>
    </source>
</evidence>